<organism evidence="8 9">
    <name type="scientific">Actinomadura latina</name>
    <dbReference type="NCBI Taxonomy" id="163603"/>
    <lineage>
        <taxon>Bacteria</taxon>
        <taxon>Bacillati</taxon>
        <taxon>Actinomycetota</taxon>
        <taxon>Actinomycetes</taxon>
        <taxon>Streptosporangiales</taxon>
        <taxon>Thermomonosporaceae</taxon>
        <taxon>Actinomadura</taxon>
    </lineage>
</organism>
<dbReference type="GO" id="GO:0008610">
    <property type="term" value="P:lipid biosynthetic process"/>
    <property type="evidence" value="ECO:0007669"/>
    <property type="project" value="UniProtKB-ARBA"/>
</dbReference>
<dbReference type="Gene3D" id="3.40.50.150">
    <property type="entry name" value="Vaccinia Virus protein VP39"/>
    <property type="match status" value="1"/>
</dbReference>
<dbReference type="SMART" id="SM00823">
    <property type="entry name" value="PKS_PP"/>
    <property type="match status" value="1"/>
</dbReference>
<gene>
    <name evidence="8" type="ORF">HGB48_31910</name>
</gene>
<evidence type="ECO:0000256" key="1">
    <source>
        <dbReference type="ARBA" id="ARBA00001957"/>
    </source>
</evidence>
<dbReference type="GO" id="GO:0017000">
    <property type="term" value="P:antibiotic biosynthetic process"/>
    <property type="evidence" value="ECO:0007669"/>
    <property type="project" value="UniProtKB-KW"/>
</dbReference>
<dbReference type="Pfam" id="PF00501">
    <property type="entry name" value="AMP-binding"/>
    <property type="match status" value="1"/>
</dbReference>
<dbReference type="InterPro" id="IPR020802">
    <property type="entry name" value="TesA-like"/>
</dbReference>
<keyword evidence="3" id="KW-0597">Phosphoprotein</keyword>
<name>A0A846ZE85_9ACTN</name>
<evidence type="ECO:0000256" key="2">
    <source>
        <dbReference type="ARBA" id="ARBA00022450"/>
    </source>
</evidence>
<dbReference type="FunFam" id="3.40.50.980:FF:000001">
    <property type="entry name" value="Non-ribosomal peptide synthetase"/>
    <property type="match status" value="1"/>
</dbReference>
<dbReference type="InterPro" id="IPR006162">
    <property type="entry name" value="Ppantetheine_attach_site"/>
</dbReference>
<accession>A0A846ZE85</accession>
<evidence type="ECO:0000256" key="6">
    <source>
        <dbReference type="SAM" id="MobiDB-lite"/>
    </source>
</evidence>
<dbReference type="EMBL" id="JAAXPI010000078">
    <property type="protein sequence ID" value="NKZ08306.1"/>
    <property type="molecule type" value="Genomic_DNA"/>
</dbReference>
<dbReference type="SUPFAM" id="SSF56801">
    <property type="entry name" value="Acetyl-CoA synthetase-like"/>
    <property type="match status" value="1"/>
</dbReference>
<evidence type="ECO:0000313" key="9">
    <source>
        <dbReference type="Proteomes" id="UP000579250"/>
    </source>
</evidence>
<dbReference type="Pfam" id="PF00550">
    <property type="entry name" value="PP-binding"/>
    <property type="match status" value="1"/>
</dbReference>
<dbReference type="SUPFAM" id="SSF47336">
    <property type="entry name" value="ACP-like"/>
    <property type="match status" value="1"/>
</dbReference>
<dbReference type="InterPro" id="IPR029058">
    <property type="entry name" value="AB_hydrolase_fold"/>
</dbReference>
<reference evidence="8 9" key="1">
    <citation type="submission" date="2020-04" db="EMBL/GenBank/DDBJ databases">
        <title>MicrobeNet Type strains.</title>
        <authorList>
            <person name="Nicholson A.C."/>
        </authorList>
    </citation>
    <scope>NUCLEOTIDE SEQUENCE [LARGE SCALE GENOMIC DNA]</scope>
    <source>
        <strain evidence="8 9">ATCC BAA-277</strain>
    </source>
</reference>
<dbReference type="Gene3D" id="3.30.300.30">
    <property type="match status" value="2"/>
</dbReference>
<dbReference type="CDD" id="cd02440">
    <property type="entry name" value="AdoMet_MTases"/>
    <property type="match status" value="1"/>
</dbReference>
<comment type="cofactor">
    <cofactor evidence="1">
        <name>pantetheine 4'-phosphate</name>
        <dbReference type="ChEBI" id="CHEBI:47942"/>
    </cofactor>
</comment>
<dbReference type="Pfam" id="PF13193">
    <property type="entry name" value="AMP-binding_C"/>
    <property type="match status" value="1"/>
</dbReference>
<comment type="caution">
    <text evidence="8">The sequence shown here is derived from an EMBL/GenBank/DDBJ whole genome shotgun (WGS) entry which is preliminary data.</text>
</comment>
<feature type="non-terminal residue" evidence="8">
    <location>
        <position position="1"/>
    </location>
</feature>
<dbReference type="SUPFAM" id="SSF52777">
    <property type="entry name" value="CoA-dependent acyltransferases"/>
    <property type="match status" value="3"/>
</dbReference>
<dbReference type="SUPFAM" id="SSF53335">
    <property type="entry name" value="S-adenosyl-L-methionine-dependent methyltransferases"/>
    <property type="match status" value="1"/>
</dbReference>
<dbReference type="InterPro" id="IPR009081">
    <property type="entry name" value="PP-bd_ACP"/>
</dbReference>
<dbReference type="InterPro" id="IPR010071">
    <property type="entry name" value="AA_adenyl_dom"/>
</dbReference>
<dbReference type="InterPro" id="IPR020845">
    <property type="entry name" value="AMP-binding_CS"/>
</dbReference>
<sequence length="1862" mass="200649">VPDRGIGYGLLRYLNTHTAHQLAQLPSPQIGFNYLGRFSTTDMPEDLRGLGWTPVSELEDVEVRFDADMPVAHAIDINAVVTDTDQGPVLNASFTYATGLLAQEDVQELADLWTEALTDLARHAGETGAGGLTPSDLPMVSLTQSEINVLEARHPGLADVWPLTAMQSGLLFHAILAGRELDPYQMQFVMHLDGVVDPDRMRAAGQGLLDRYPNLRVAFAFGADGEPVQLVPARVGLPWEEIDLRDVPEDERAARLEEVLAADRRDHFDVMTAPLLRLKLIRVGETRSELVLMAHHLLFDGWSTPLLMHDLMGLYGENGDVSALPRPRDYRDFLVWLSRQDREQSARAWSDELAGVTEPTLLAPQARPEDTDGGIGRVPVGLSPEDARALVRRAGELGVTVNTVVQGAWAILLGHLTGRDDVLFGMTVSGRPPAVAGVDAMVGLFINTLPVRVRCNPGDSLADVLTDLQDRQAALLDHHHHGLVDIQKSTGLPALFDTIVGFESYPIDREALTQAIADSPFTISRSTPVDGTHYPLTLMAAPEPLRMSLQYQRAVFDHATIERISARFLRVLDQIIADPAVAIAAVDVVTPAERSLVLRRWNDTDADVPESTLPAMFEAVAAAAPDAVAVVSGTGSLTYAELDARADALAFELIGRGVGPDRVVAIAARRSPDYLVALLAVLKAGGAYLPIDPAYPGPRVAFILDDARPVVILTERETDPVLPRTDVPRVYLDTDGGDADRGNTAGGRRPVTDADRLRPLLPDDLAYVIYTSGSSGVPKGVAITHRNVADMALHGWPEPGGRTLLLSSIAFDASAFETWPALMSGGTLVIGPADPGDVRELARVVAEQRVTALFAVPALLETLAAGDHRPASLERVVTGGDAVAARVIEEFRRGHPGVDVVNAYGPTEITVDATYHTVAAADPLPDGAVPIGAPLPNTRAYVLGPGLVPVPPGVVGELYVAGAGVGRGYRDRPGLTASRFVADPFDPAGGRLYRTGDLVRWTAAGELVFAGRGDDQVKIRGFRIEPGEVESVLASHPAIAQAVVVVRDPAGGEAKDLVGYVVLDREVSLIRREAAEAESVGQWEAVYEDLYSHKEAYTADDADAPAPAAVAEFGENFQGWHSSYSGTPIALSEMREWRAAAVDRIRELRPSRVLEIGVGSGLLLAPLAPECEEYWALDFSAATIESLREQIRRLDPPWAGRVTLRTRRADDVDDLPAGHFDTIIVNSVVQYFPNAGYLIDVLAKALRLLAPGGAVYLGDIRNNTLLREFATEVQLARADAGTTVDDLRERVRLEMLAERELLLAPEFFAALPRLLPEIGAVDVRLKEMEAANELSRYRYEVVLRKAPADARSLAGVAAAGWDEIGSPDALRRFLTGRRPDAVRVTGIPHAEVQPVVDTVQGLGTAAGHLSAADVRRLDADKTMLTPADCHRVAGELGYRAVVTWSPLPGRIDAVFLRSGAEIPLADVYLPAGPVTALSEYVSDPDAAGRVEELRRFMAERLPGHMVPAAFVVLDRMPLMPNGKLDKAALPAPVVTGTAYRAPRTVEEEVLAGLFAEVLGVDRVGLDDDFFALGGHSLRATRLIGRIRGALGVDVPLRAVFEAPTIAELTPRLRPETGTRATDPFAIVLPIKAEGDRNPVWCLHPGGGLSWAYLGLSASFPDRPVYGIQARGFDGATPLPESIDAMAEDYLDHILGTQPDGPFHLLGYSFGGILAHLLAVKLRALGHRVGMLALLDAAPRTGAGGHDRAGFERAMRGEMEKYFGTMHGGDEYLSMVDIATTIITEHHELLQSFVSPVYDGDALLFTAALGRPADAPSGTARWRPNITGRIDERDVDCTHHDMHLPENTGRMGAVMNEVLAGWE</sequence>
<dbReference type="CDD" id="cd19543">
    <property type="entry name" value="DCL_NRPS"/>
    <property type="match status" value="1"/>
</dbReference>
<dbReference type="InterPro" id="IPR013217">
    <property type="entry name" value="Methyltransf_12"/>
</dbReference>
<dbReference type="PANTHER" id="PTHR45527">
    <property type="entry name" value="NONRIBOSOMAL PEPTIDE SYNTHETASE"/>
    <property type="match status" value="1"/>
</dbReference>
<dbReference type="PROSITE" id="PS50075">
    <property type="entry name" value="CARRIER"/>
    <property type="match status" value="1"/>
</dbReference>
<evidence type="ECO:0000256" key="4">
    <source>
        <dbReference type="ARBA" id="ARBA00022737"/>
    </source>
</evidence>
<dbReference type="RefSeq" id="WP_168444815.1">
    <property type="nucleotide sequence ID" value="NZ_JAAXPI010000078.1"/>
</dbReference>
<dbReference type="Proteomes" id="UP000579250">
    <property type="component" value="Unassembled WGS sequence"/>
</dbReference>
<dbReference type="InterPro" id="IPR020806">
    <property type="entry name" value="PKS_PP-bd"/>
</dbReference>
<dbReference type="Pfam" id="PF08242">
    <property type="entry name" value="Methyltransf_12"/>
    <property type="match status" value="1"/>
</dbReference>
<dbReference type="GO" id="GO:0072330">
    <property type="term" value="P:monocarboxylic acid biosynthetic process"/>
    <property type="evidence" value="ECO:0007669"/>
    <property type="project" value="UniProtKB-ARBA"/>
</dbReference>
<dbReference type="Gene3D" id="3.40.50.1820">
    <property type="entry name" value="alpha/beta hydrolase"/>
    <property type="match status" value="1"/>
</dbReference>
<dbReference type="NCBIfam" id="TIGR01720">
    <property type="entry name" value="NRPS-para261"/>
    <property type="match status" value="1"/>
</dbReference>
<dbReference type="FunFam" id="1.10.1200.10:FF:000016">
    <property type="entry name" value="Non-ribosomal peptide synthase"/>
    <property type="match status" value="1"/>
</dbReference>
<dbReference type="GO" id="GO:0043041">
    <property type="term" value="P:amino acid activation for nonribosomal peptide biosynthetic process"/>
    <property type="evidence" value="ECO:0007669"/>
    <property type="project" value="TreeGrafter"/>
</dbReference>
<protein>
    <submittedName>
        <fullName evidence="8">Amino acid adenylation domain-containing protein</fullName>
    </submittedName>
</protein>
<dbReference type="GO" id="GO:0003824">
    <property type="term" value="F:catalytic activity"/>
    <property type="evidence" value="ECO:0007669"/>
    <property type="project" value="InterPro"/>
</dbReference>
<evidence type="ECO:0000256" key="3">
    <source>
        <dbReference type="ARBA" id="ARBA00022553"/>
    </source>
</evidence>
<feature type="region of interest" description="Disordered" evidence="6">
    <location>
        <begin position="727"/>
        <end position="754"/>
    </location>
</feature>
<dbReference type="Pfam" id="PF00975">
    <property type="entry name" value="Thioesterase"/>
    <property type="match status" value="1"/>
</dbReference>
<dbReference type="Gene3D" id="3.30.559.10">
    <property type="entry name" value="Chloramphenicol acetyltransferase-like domain"/>
    <property type="match status" value="1"/>
</dbReference>
<keyword evidence="5" id="KW-0045">Antibiotic biosynthesis</keyword>
<dbReference type="PANTHER" id="PTHR45527:SF1">
    <property type="entry name" value="FATTY ACID SYNTHASE"/>
    <property type="match status" value="1"/>
</dbReference>
<evidence type="ECO:0000259" key="7">
    <source>
        <dbReference type="PROSITE" id="PS50075"/>
    </source>
</evidence>
<keyword evidence="4" id="KW-0677">Repeat</keyword>
<dbReference type="InterPro" id="IPR001031">
    <property type="entry name" value="Thioesterase"/>
</dbReference>
<dbReference type="NCBIfam" id="TIGR01733">
    <property type="entry name" value="AA-adenyl-dom"/>
    <property type="match status" value="1"/>
</dbReference>
<dbReference type="Gene3D" id="3.40.50.980">
    <property type="match status" value="2"/>
</dbReference>
<dbReference type="SUPFAM" id="SSF53474">
    <property type="entry name" value="alpha/beta-Hydrolases"/>
    <property type="match status" value="1"/>
</dbReference>
<dbReference type="GO" id="GO:0009403">
    <property type="term" value="P:toxin biosynthetic process"/>
    <property type="evidence" value="ECO:0007669"/>
    <property type="project" value="UniProtKB-ARBA"/>
</dbReference>
<dbReference type="Pfam" id="PF00668">
    <property type="entry name" value="Condensation"/>
    <property type="match status" value="1"/>
</dbReference>
<dbReference type="GO" id="GO:0031177">
    <property type="term" value="F:phosphopantetheine binding"/>
    <property type="evidence" value="ECO:0007669"/>
    <property type="project" value="InterPro"/>
</dbReference>
<dbReference type="InterPro" id="IPR000873">
    <property type="entry name" value="AMP-dep_synth/lig_dom"/>
</dbReference>
<dbReference type="Gene3D" id="3.30.559.30">
    <property type="entry name" value="Nonribosomal peptide synthetase, condensation domain"/>
    <property type="match status" value="2"/>
</dbReference>
<dbReference type="InterPro" id="IPR045851">
    <property type="entry name" value="AMP-bd_C_sf"/>
</dbReference>
<evidence type="ECO:0000313" key="8">
    <source>
        <dbReference type="EMBL" id="NKZ08306.1"/>
    </source>
</evidence>
<dbReference type="CDD" id="cd05930">
    <property type="entry name" value="A_NRPS"/>
    <property type="match status" value="1"/>
</dbReference>
<dbReference type="InterPro" id="IPR029063">
    <property type="entry name" value="SAM-dependent_MTases_sf"/>
</dbReference>
<dbReference type="InterPro" id="IPR023213">
    <property type="entry name" value="CAT-like_dom_sf"/>
</dbReference>
<keyword evidence="2" id="KW-0596">Phosphopantetheine</keyword>
<dbReference type="SMART" id="SM00824">
    <property type="entry name" value="PKS_TE"/>
    <property type="match status" value="1"/>
</dbReference>
<dbReference type="InterPro" id="IPR001242">
    <property type="entry name" value="Condensation_dom"/>
</dbReference>
<dbReference type="PROSITE" id="PS00012">
    <property type="entry name" value="PHOSPHOPANTETHEINE"/>
    <property type="match status" value="1"/>
</dbReference>
<proteinExistence type="predicted"/>
<dbReference type="PROSITE" id="PS00455">
    <property type="entry name" value="AMP_BINDING"/>
    <property type="match status" value="1"/>
</dbReference>
<dbReference type="InterPro" id="IPR025110">
    <property type="entry name" value="AMP-bd_C"/>
</dbReference>
<dbReference type="GO" id="GO:0005829">
    <property type="term" value="C:cytosol"/>
    <property type="evidence" value="ECO:0007669"/>
    <property type="project" value="TreeGrafter"/>
</dbReference>
<feature type="domain" description="Carrier" evidence="7">
    <location>
        <begin position="1541"/>
        <end position="1616"/>
    </location>
</feature>
<dbReference type="Gene3D" id="2.30.38.10">
    <property type="entry name" value="Luciferase, Domain 3"/>
    <property type="match status" value="1"/>
</dbReference>
<evidence type="ECO:0000256" key="5">
    <source>
        <dbReference type="ARBA" id="ARBA00023194"/>
    </source>
</evidence>
<dbReference type="InterPro" id="IPR036736">
    <property type="entry name" value="ACP-like_sf"/>
</dbReference>
<dbReference type="InterPro" id="IPR010060">
    <property type="entry name" value="NRPS_synth"/>
</dbReference>
<keyword evidence="9" id="KW-1185">Reference proteome</keyword>